<evidence type="ECO:0000256" key="9">
    <source>
        <dbReference type="SAM" id="Phobius"/>
    </source>
</evidence>
<evidence type="ECO:0000256" key="1">
    <source>
        <dbReference type="ARBA" id="ARBA00004141"/>
    </source>
</evidence>
<evidence type="ECO:0000313" key="11">
    <source>
        <dbReference type="EMBL" id="KAG8196938.1"/>
    </source>
</evidence>
<feature type="transmembrane region" description="Helical" evidence="9">
    <location>
        <begin position="517"/>
        <end position="544"/>
    </location>
</feature>
<proteinExistence type="inferred from homology"/>
<keyword evidence="6" id="KW-0067">ATP-binding</keyword>
<keyword evidence="7 9" id="KW-1133">Transmembrane helix</keyword>
<keyword evidence="3" id="KW-0813">Transport</keyword>
<dbReference type="CDD" id="cd03213">
    <property type="entry name" value="ABCG_EPDR"/>
    <property type="match status" value="1"/>
</dbReference>
<dbReference type="PANTHER" id="PTHR48041">
    <property type="entry name" value="ABC TRANSPORTER G FAMILY MEMBER 28"/>
    <property type="match status" value="1"/>
</dbReference>
<dbReference type="InterPro" id="IPR027417">
    <property type="entry name" value="P-loop_NTPase"/>
</dbReference>
<dbReference type="AlphaFoldDB" id="A0AAV6VMI0"/>
<dbReference type="Pfam" id="PF19055">
    <property type="entry name" value="ABC2_membrane_7"/>
    <property type="match status" value="1"/>
</dbReference>
<accession>A0AAV6VMI0</accession>
<evidence type="ECO:0000259" key="10">
    <source>
        <dbReference type="PROSITE" id="PS50893"/>
    </source>
</evidence>
<dbReference type="Gene3D" id="3.40.50.300">
    <property type="entry name" value="P-loop containing nucleotide triphosphate hydrolases"/>
    <property type="match status" value="1"/>
</dbReference>
<dbReference type="InterPro" id="IPR017871">
    <property type="entry name" value="ABC_transporter-like_CS"/>
</dbReference>
<evidence type="ECO:0000313" key="12">
    <source>
        <dbReference type="Proteomes" id="UP000827092"/>
    </source>
</evidence>
<dbReference type="Proteomes" id="UP000827092">
    <property type="component" value="Unassembled WGS sequence"/>
</dbReference>
<dbReference type="PANTHER" id="PTHR48041:SF139">
    <property type="entry name" value="PROTEIN SCARLET"/>
    <property type="match status" value="1"/>
</dbReference>
<keyword evidence="8 9" id="KW-0472">Membrane</keyword>
<gene>
    <name evidence="11" type="ORF">JTE90_008997</name>
</gene>
<dbReference type="EMBL" id="JAFNEN010000062">
    <property type="protein sequence ID" value="KAG8196938.1"/>
    <property type="molecule type" value="Genomic_DNA"/>
</dbReference>
<comment type="subcellular location">
    <subcellularLocation>
        <location evidence="1">Membrane</location>
        <topology evidence="1">Multi-pass membrane protein</topology>
    </subcellularLocation>
</comment>
<evidence type="ECO:0000256" key="5">
    <source>
        <dbReference type="ARBA" id="ARBA00022741"/>
    </source>
</evidence>
<dbReference type="GO" id="GO:0016887">
    <property type="term" value="F:ATP hydrolysis activity"/>
    <property type="evidence" value="ECO:0007669"/>
    <property type="project" value="InterPro"/>
</dbReference>
<feature type="transmembrane region" description="Helical" evidence="9">
    <location>
        <begin position="376"/>
        <end position="393"/>
    </location>
</feature>
<dbReference type="GO" id="GO:0005524">
    <property type="term" value="F:ATP binding"/>
    <property type="evidence" value="ECO:0007669"/>
    <property type="project" value="UniProtKB-KW"/>
</dbReference>
<evidence type="ECO:0000256" key="8">
    <source>
        <dbReference type="ARBA" id="ARBA00023136"/>
    </source>
</evidence>
<sequence>MYLLKTLFPTEYGNVPKDPKSSFDPADRVTLSWRNVNVFVKPQRGRFRRFFKKNDVSDRKQLLHGVSGEAKAGQLLAIMGSSGAGKTTLLNVLTNRNLRMLDIEGDVLVNGHVAGDSISRMSAYIQQEDLFIGTLTVKEHLIFQSLLRMDECYSYKERLRRVEEVIVELGLSKCADTMIGAESKCISGGQAKRLAFASEVLTNPALMFCDEPTSGLDSFMAQSVVQVLQDMAKGGRTIVCTIHQPSSETFELFDHLMLLAEGRVAYRGEAVKALEFFEKAGLRCPVNYNPADFYVHNLAIIPGKETESKQKVAGICSLFARENSALETFNVSPRQSFTGVGKSSHSRYKCSWWVQFKAVLWRSWISMSRDLMTTKVRFAQAVGLGLLLGLVFFNQTVDEKGIMNINGFLMILLLNVSFSNMMAVINVFMFEQPIFLREHWNGMYRTDVYFLSKTLAEAPIIIGSTMVHVAITYWMVGLNSGYQSFLMCQVINILLANVSASYGYLVSCVSSSMNMALSLSVPMLMPIVLFGGFFLNVASIPVYLEWFTYISFFFYANEATMINQWWDISNITCKSHRCPQSGKEILDAFEFKEGNFTRDILLVGVLMLIFRLLAFLGLLKKSYRET</sequence>
<dbReference type="PROSITE" id="PS00211">
    <property type="entry name" value="ABC_TRANSPORTER_1"/>
    <property type="match status" value="1"/>
</dbReference>
<keyword evidence="12" id="KW-1185">Reference proteome</keyword>
<dbReference type="GO" id="GO:0140359">
    <property type="term" value="F:ABC-type transporter activity"/>
    <property type="evidence" value="ECO:0007669"/>
    <property type="project" value="InterPro"/>
</dbReference>
<dbReference type="InterPro" id="IPR013525">
    <property type="entry name" value="ABC2_TM"/>
</dbReference>
<feature type="domain" description="ABC transporter" evidence="10">
    <location>
        <begin position="45"/>
        <end position="286"/>
    </location>
</feature>
<keyword evidence="4 9" id="KW-0812">Transmembrane</keyword>
<comment type="caution">
    <text evidence="11">The sequence shown here is derived from an EMBL/GenBank/DDBJ whole genome shotgun (WGS) entry which is preliminary data.</text>
</comment>
<evidence type="ECO:0000256" key="4">
    <source>
        <dbReference type="ARBA" id="ARBA00022692"/>
    </source>
</evidence>
<evidence type="ECO:0000256" key="6">
    <source>
        <dbReference type="ARBA" id="ARBA00022840"/>
    </source>
</evidence>
<dbReference type="InterPro" id="IPR003593">
    <property type="entry name" value="AAA+_ATPase"/>
</dbReference>
<dbReference type="Pfam" id="PF01061">
    <property type="entry name" value="ABC2_membrane"/>
    <property type="match status" value="1"/>
</dbReference>
<dbReference type="InterPro" id="IPR043926">
    <property type="entry name" value="ABCG_dom"/>
</dbReference>
<dbReference type="InterPro" id="IPR050352">
    <property type="entry name" value="ABCG_transporters"/>
</dbReference>
<name>A0AAV6VMI0_9ARAC</name>
<evidence type="ECO:0000256" key="7">
    <source>
        <dbReference type="ARBA" id="ARBA00022989"/>
    </source>
</evidence>
<dbReference type="SMART" id="SM00382">
    <property type="entry name" value="AAA"/>
    <property type="match status" value="1"/>
</dbReference>
<keyword evidence="5" id="KW-0547">Nucleotide-binding</keyword>
<dbReference type="GO" id="GO:0005886">
    <property type="term" value="C:plasma membrane"/>
    <property type="evidence" value="ECO:0007669"/>
    <property type="project" value="TreeGrafter"/>
</dbReference>
<evidence type="ECO:0000256" key="3">
    <source>
        <dbReference type="ARBA" id="ARBA00022448"/>
    </source>
</evidence>
<dbReference type="PROSITE" id="PS50893">
    <property type="entry name" value="ABC_TRANSPORTER_2"/>
    <property type="match status" value="1"/>
</dbReference>
<protein>
    <recommendedName>
        <fullName evidence="10">ABC transporter domain-containing protein</fullName>
    </recommendedName>
</protein>
<evidence type="ECO:0000256" key="2">
    <source>
        <dbReference type="ARBA" id="ARBA00005814"/>
    </source>
</evidence>
<dbReference type="InterPro" id="IPR003439">
    <property type="entry name" value="ABC_transporter-like_ATP-bd"/>
</dbReference>
<organism evidence="11 12">
    <name type="scientific">Oedothorax gibbosus</name>
    <dbReference type="NCBI Taxonomy" id="931172"/>
    <lineage>
        <taxon>Eukaryota</taxon>
        <taxon>Metazoa</taxon>
        <taxon>Ecdysozoa</taxon>
        <taxon>Arthropoda</taxon>
        <taxon>Chelicerata</taxon>
        <taxon>Arachnida</taxon>
        <taxon>Araneae</taxon>
        <taxon>Araneomorphae</taxon>
        <taxon>Entelegynae</taxon>
        <taxon>Araneoidea</taxon>
        <taxon>Linyphiidae</taxon>
        <taxon>Erigoninae</taxon>
        <taxon>Oedothorax</taxon>
    </lineage>
</organism>
<feature type="transmembrane region" description="Helical" evidence="9">
    <location>
        <begin position="482"/>
        <end position="505"/>
    </location>
</feature>
<feature type="transmembrane region" description="Helical" evidence="9">
    <location>
        <begin position="450"/>
        <end position="476"/>
    </location>
</feature>
<feature type="transmembrane region" description="Helical" evidence="9">
    <location>
        <begin position="405"/>
        <end position="429"/>
    </location>
</feature>
<feature type="transmembrane region" description="Helical" evidence="9">
    <location>
        <begin position="600"/>
        <end position="619"/>
    </location>
</feature>
<reference evidence="11 12" key="1">
    <citation type="journal article" date="2022" name="Nat. Ecol. Evol.">
        <title>A masculinizing supergene underlies an exaggerated male reproductive morph in a spider.</title>
        <authorList>
            <person name="Hendrickx F."/>
            <person name="De Corte Z."/>
            <person name="Sonet G."/>
            <person name="Van Belleghem S.M."/>
            <person name="Kostlbacher S."/>
            <person name="Vangestel C."/>
        </authorList>
    </citation>
    <scope>NUCLEOTIDE SEQUENCE [LARGE SCALE GENOMIC DNA]</scope>
    <source>
        <strain evidence="11">W744_W776</strain>
    </source>
</reference>
<comment type="similarity">
    <text evidence="2">Belongs to the ABC transporter superfamily. ABCG family. Eye pigment precursor importer (TC 3.A.1.204) subfamily.</text>
</comment>
<dbReference type="SUPFAM" id="SSF52540">
    <property type="entry name" value="P-loop containing nucleoside triphosphate hydrolases"/>
    <property type="match status" value="1"/>
</dbReference>
<dbReference type="Pfam" id="PF00005">
    <property type="entry name" value="ABC_tran"/>
    <property type="match status" value="1"/>
</dbReference>